<proteinExistence type="predicted"/>
<dbReference type="EMBL" id="CP090166">
    <property type="protein sequence ID" value="UJO17158.1"/>
    <property type="molecule type" value="Genomic_DNA"/>
</dbReference>
<dbReference type="AlphaFoldDB" id="A0A9Q8P8H8"/>
<evidence type="ECO:0000313" key="1">
    <source>
        <dbReference type="EMBL" id="UJO17158.1"/>
    </source>
</evidence>
<dbReference type="Gene3D" id="3.40.50.10190">
    <property type="entry name" value="BRCT domain"/>
    <property type="match status" value="1"/>
</dbReference>
<dbReference type="OrthoDB" id="446168at2759"/>
<protein>
    <recommendedName>
        <fullName evidence="3">BRCT domain-containing protein</fullName>
    </recommendedName>
</protein>
<name>A0A9Q8P8H8_PASFU</name>
<dbReference type="RefSeq" id="XP_047761524.1">
    <property type="nucleotide sequence ID" value="XM_047903584.1"/>
</dbReference>
<gene>
    <name evidence="1" type="ORF">CLAFUR5_04436</name>
</gene>
<dbReference type="SUPFAM" id="SSF52113">
    <property type="entry name" value="BRCT domain"/>
    <property type="match status" value="1"/>
</dbReference>
<evidence type="ECO:0008006" key="3">
    <source>
        <dbReference type="Google" id="ProtNLM"/>
    </source>
</evidence>
<dbReference type="KEGG" id="ffu:CLAFUR5_04436"/>
<dbReference type="InterPro" id="IPR036420">
    <property type="entry name" value="BRCT_dom_sf"/>
</dbReference>
<dbReference type="GeneID" id="71984314"/>
<dbReference type="Proteomes" id="UP000756132">
    <property type="component" value="Chromosome 4"/>
</dbReference>
<reference evidence="1" key="1">
    <citation type="submission" date="2021-12" db="EMBL/GenBank/DDBJ databases">
        <authorList>
            <person name="Zaccaron A."/>
            <person name="Stergiopoulos I."/>
        </authorList>
    </citation>
    <scope>NUCLEOTIDE SEQUENCE</scope>
    <source>
        <strain evidence="1">Race5_Kim</strain>
    </source>
</reference>
<sequence>MSHLEYQAASRRLQNELEDHGEDPDDEDLITPRYDARACVTITCETPFNDGPESFELRVTQQPLQPLKVAAQATTPRPKYEPMVTIPMGRPLPAGAKFMFTGTFDTTCRTAATHAIETYGGIVEKSYDVDYVVVGNMPDQKILRTSLEA</sequence>
<evidence type="ECO:0000313" key="2">
    <source>
        <dbReference type="Proteomes" id="UP000756132"/>
    </source>
</evidence>
<accession>A0A9Q8P8H8</accession>
<organism evidence="1 2">
    <name type="scientific">Passalora fulva</name>
    <name type="common">Tomato leaf mold</name>
    <name type="synonym">Cladosporium fulvum</name>
    <dbReference type="NCBI Taxonomy" id="5499"/>
    <lineage>
        <taxon>Eukaryota</taxon>
        <taxon>Fungi</taxon>
        <taxon>Dikarya</taxon>
        <taxon>Ascomycota</taxon>
        <taxon>Pezizomycotina</taxon>
        <taxon>Dothideomycetes</taxon>
        <taxon>Dothideomycetidae</taxon>
        <taxon>Mycosphaerellales</taxon>
        <taxon>Mycosphaerellaceae</taxon>
        <taxon>Fulvia</taxon>
    </lineage>
</organism>
<keyword evidence="2" id="KW-1185">Reference proteome</keyword>
<reference evidence="1" key="2">
    <citation type="journal article" date="2022" name="Microb. Genom.">
        <title>A chromosome-scale genome assembly of the tomato pathogen Cladosporium fulvum reveals a compartmentalized genome architecture and the presence of a dispensable chromosome.</title>
        <authorList>
            <person name="Zaccaron A.Z."/>
            <person name="Chen L.H."/>
            <person name="Samaras A."/>
            <person name="Stergiopoulos I."/>
        </authorList>
    </citation>
    <scope>NUCLEOTIDE SEQUENCE</scope>
    <source>
        <strain evidence="1">Race5_Kim</strain>
    </source>
</reference>